<evidence type="ECO:0000256" key="1">
    <source>
        <dbReference type="SAM" id="MobiDB-lite"/>
    </source>
</evidence>
<protein>
    <submittedName>
        <fullName evidence="2">Uncharacterized protein</fullName>
    </submittedName>
</protein>
<sequence length="202" mass="21897">MKKRPMLLDEGVEAEDQLRARKKKKLVRASPQQSEEETEEEVDGAQLLLHKRRKAAGVAEQKAPRMLSAAQPEVSQRMATELRLVVLSDGSESSTEEQEEVPAPPGPNEGREEGVARTAASSTEGAKQDATGDAAETFARRSEGNEETLVAREGTSPCLEVPERDVPEETIASAMRATPIGETPAPPKEVVVAPLPPTKWLR</sequence>
<keyword evidence="3" id="KW-1185">Reference proteome</keyword>
<dbReference type="EMBL" id="NMUH01001036">
    <property type="protein sequence ID" value="MQL88179.1"/>
    <property type="molecule type" value="Genomic_DNA"/>
</dbReference>
<name>A0A843V9D2_COLES</name>
<dbReference type="AlphaFoldDB" id="A0A843V9D2"/>
<evidence type="ECO:0000313" key="3">
    <source>
        <dbReference type="Proteomes" id="UP000652761"/>
    </source>
</evidence>
<feature type="region of interest" description="Disordered" evidence="1">
    <location>
        <begin position="178"/>
        <end position="202"/>
    </location>
</feature>
<reference evidence="2" key="1">
    <citation type="submission" date="2017-07" db="EMBL/GenBank/DDBJ databases">
        <title>Taro Niue Genome Assembly and Annotation.</title>
        <authorList>
            <person name="Atibalentja N."/>
            <person name="Keating K."/>
            <person name="Fields C.J."/>
        </authorList>
    </citation>
    <scope>NUCLEOTIDE SEQUENCE</scope>
    <source>
        <strain evidence="2">Niue_2</strain>
        <tissue evidence="2">Leaf</tissue>
    </source>
</reference>
<dbReference type="Proteomes" id="UP000652761">
    <property type="component" value="Unassembled WGS sequence"/>
</dbReference>
<feature type="compositionally biased region" description="Acidic residues" evidence="1">
    <location>
        <begin position="34"/>
        <end position="43"/>
    </location>
</feature>
<gene>
    <name evidence="2" type="ORF">Taro_020732</name>
</gene>
<proteinExistence type="predicted"/>
<feature type="region of interest" description="Disordered" evidence="1">
    <location>
        <begin position="1"/>
        <end position="164"/>
    </location>
</feature>
<comment type="caution">
    <text evidence="2">The sequence shown here is derived from an EMBL/GenBank/DDBJ whole genome shotgun (WGS) entry which is preliminary data.</text>
</comment>
<accession>A0A843V9D2</accession>
<organism evidence="2 3">
    <name type="scientific">Colocasia esculenta</name>
    <name type="common">Wild taro</name>
    <name type="synonym">Arum esculentum</name>
    <dbReference type="NCBI Taxonomy" id="4460"/>
    <lineage>
        <taxon>Eukaryota</taxon>
        <taxon>Viridiplantae</taxon>
        <taxon>Streptophyta</taxon>
        <taxon>Embryophyta</taxon>
        <taxon>Tracheophyta</taxon>
        <taxon>Spermatophyta</taxon>
        <taxon>Magnoliopsida</taxon>
        <taxon>Liliopsida</taxon>
        <taxon>Araceae</taxon>
        <taxon>Aroideae</taxon>
        <taxon>Colocasieae</taxon>
        <taxon>Colocasia</taxon>
    </lineage>
</organism>
<evidence type="ECO:0000313" key="2">
    <source>
        <dbReference type="EMBL" id="MQL88179.1"/>
    </source>
</evidence>